<name>A0A9Q1G5C5_SYNKA</name>
<comment type="caution">
    <text evidence="1">The sequence shown here is derived from an EMBL/GenBank/DDBJ whole genome shotgun (WGS) entry which is preliminary data.</text>
</comment>
<proteinExistence type="predicted"/>
<dbReference type="Proteomes" id="UP001152622">
    <property type="component" value="Chromosome 2"/>
</dbReference>
<dbReference type="EMBL" id="JAINUF010000002">
    <property type="protein sequence ID" value="KAJ8375020.1"/>
    <property type="molecule type" value="Genomic_DNA"/>
</dbReference>
<gene>
    <name evidence="1" type="ORF">SKAU_G00056000</name>
</gene>
<keyword evidence="2" id="KW-1185">Reference proteome</keyword>
<dbReference type="AlphaFoldDB" id="A0A9Q1G5C5"/>
<protein>
    <submittedName>
        <fullName evidence="1">Uncharacterized protein</fullName>
    </submittedName>
</protein>
<evidence type="ECO:0000313" key="1">
    <source>
        <dbReference type="EMBL" id="KAJ8375020.1"/>
    </source>
</evidence>
<accession>A0A9Q1G5C5</accession>
<evidence type="ECO:0000313" key="2">
    <source>
        <dbReference type="Proteomes" id="UP001152622"/>
    </source>
</evidence>
<sequence>MENSNAPPSARGAGLGDVAVVGGGGLVEASVDVAAAAEDASITGSGSSSGSEAVVVVQCMKGLVAYLKVCSDRAFIGDFIKHRIRGDWCASLTEQDTSRLPI</sequence>
<organism evidence="1 2">
    <name type="scientific">Synaphobranchus kaupii</name>
    <name type="common">Kaup's arrowtooth eel</name>
    <dbReference type="NCBI Taxonomy" id="118154"/>
    <lineage>
        <taxon>Eukaryota</taxon>
        <taxon>Metazoa</taxon>
        <taxon>Chordata</taxon>
        <taxon>Craniata</taxon>
        <taxon>Vertebrata</taxon>
        <taxon>Euteleostomi</taxon>
        <taxon>Actinopterygii</taxon>
        <taxon>Neopterygii</taxon>
        <taxon>Teleostei</taxon>
        <taxon>Anguilliformes</taxon>
        <taxon>Synaphobranchidae</taxon>
        <taxon>Synaphobranchus</taxon>
    </lineage>
</organism>
<reference evidence="1" key="1">
    <citation type="journal article" date="2023" name="Science">
        <title>Genome structures resolve the early diversification of teleost fishes.</title>
        <authorList>
            <person name="Parey E."/>
            <person name="Louis A."/>
            <person name="Montfort J."/>
            <person name="Bouchez O."/>
            <person name="Roques C."/>
            <person name="Iampietro C."/>
            <person name="Lluch J."/>
            <person name="Castinel A."/>
            <person name="Donnadieu C."/>
            <person name="Desvignes T."/>
            <person name="Floi Bucao C."/>
            <person name="Jouanno E."/>
            <person name="Wen M."/>
            <person name="Mejri S."/>
            <person name="Dirks R."/>
            <person name="Jansen H."/>
            <person name="Henkel C."/>
            <person name="Chen W.J."/>
            <person name="Zahm M."/>
            <person name="Cabau C."/>
            <person name="Klopp C."/>
            <person name="Thompson A.W."/>
            <person name="Robinson-Rechavi M."/>
            <person name="Braasch I."/>
            <person name="Lecointre G."/>
            <person name="Bobe J."/>
            <person name="Postlethwait J.H."/>
            <person name="Berthelot C."/>
            <person name="Roest Crollius H."/>
            <person name="Guiguen Y."/>
        </authorList>
    </citation>
    <scope>NUCLEOTIDE SEQUENCE</scope>
    <source>
        <strain evidence="1">WJC10195</strain>
    </source>
</reference>